<proteinExistence type="inferred from homology"/>
<accession>A0A8D0GC82</accession>
<comment type="similarity">
    <text evidence="1">Belongs to the EGF-CFC (Cripto-1/FRL1/Cryptic) family.</text>
</comment>
<evidence type="ECO:0000259" key="5">
    <source>
        <dbReference type="PROSITE" id="PS00022"/>
    </source>
</evidence>
<dbReference type="Pfam" id="PF09443">
    <property type="entry name" value="CFC"/>
    <property type="match status" value="1"/>
</dbReference>
<protein>
    <recommendedName>
        <fullName evidence="5">EGF-like domain-containing protein</fullName>
    </recommendedName>
</protein>
<name>A0A8D0GC82_SPHPU</name>
<keyword evidence="4" id="KW-0325">Glycoprotein</keyword>
<dbReference type="FunFam" id="2.10.25.10:FF:000421">
    <property type="entry name" value="Teratocarcinoma-derived growth factor"/>
    <property type="match status" value="1"/>
</dbReference>
<dbReference type="Proteomes" id="UP000694392">
    <property type="component" value="Unplaced"/>
</dbReference>
<evidence type="ECO:0000256" key="4">
    <source>
        <dbReference type="ARBA" id="ARBA00023180"/>
    </source>
</evidence>
<sequence length="124" mass="13975">TNLNASNNMTQSFESRRQQNSRTFVPFTGLTESKKLNRHCCQNGGTCILGSFCACPKQFAGRYCEHDEQKSNCGPLAHGDWIRKNCHLCRCGYGVLHCLHVRSGFLNQSRLGCHRSTVTFVFTL</sequence>
<dbReference type="AlphaFoldDB" id="A0A8D0GC82"/>
<keyword evidence="3" id="KW-1015">Disulfide bond</keyword>
<dbReference type="GeneTree" id="ENSGT00940000162302"/>
<dbReference type="InterPro" id="IPR019011">
    <property type="entry name" value="Cryptic/Cripto_CFC-dom"/>
</dbReference>
<dbReference type="InterPro" id="IPR000742">
    <property type="entry name" value="EGF"/>
</dbReference>
<dbReference type="Gene3D" id="2.10.25.10">
    <property type="entry name" value="Laminin"/>
    <property type="match status" value="1"/>
</dbReference>
<evidence type="ECO:0000256" key="1">
    <source>
        <dbReference type="ARBA" id="ARBA00007384"/>
    </source>
</evidence>
<reference evidence="6" key="1">
    <citation type="submission" date="2025-08" db="UniProtKB">
        <authorList>
            <consortium name="Ensembl"/>
        </authorList>
    </citation>
    <scope>IDENTIFICATION</scope>
</reference>
<dbReference type="SUPFAM" id="SSF57196">
    <property type="entry name" value="EGF/Laminin"/>
    <property type="match status" value="2"/>
</dbReference>
<keyword evidence="2" id="KW-0245">EGF-like domain</keyword>
<reference evidence="6" key="2">
    <citation type="submission" date="2025-09" db="UniProtKB">
        <authorList>
            <consortium name="Ensembl"/>
        </authorList>
    </citation>
    <scope>IDENTIFICATION</scope>
</reference>
<evidence type="ECO:0000313" key="7">
    <source>
        <dbReference type="Proteomes" id="UP000694392"/>
    </source>
</evidence>
<dbReference type="PROSITE" id="PS00022">
    <property type="entry name" value="EGF_1"/>
    <property type="match status" value="1"/>
</dbReference>
<organism evidence="6 7">
    <name type="scientific">Sphenodon punctatus</name>
    <name type="common">Tuatara</name>
    <name type="synonym">Hatteria punctata</name>
    <dbReference type="NCBI Taxonomy" id="8508"/>
    <lineage>
        <taxon>Eukaryota</taxon>
        <taxon>Metazoa</taxon>
        <taxon>Chordata</taxon>
        <taxon>Craniata</taxon>
        <taxon>Vertebrata</taxon>
        <taxon>Euteleostomi</taxon>
        <taxon>Lepidosauria</taxon>
        <taxon>Sphenodontia</taxon>
        <taxon>Sphenodontidae</taxon>
        <taxon>Sphenodon</taxon>
    </lineage>
</organism>
<evidence type="ECO:0000256" key="3">
    <source>
        <dbReference type="ARBA" id="ARBA00023157"/>
    </source>
</evidence>
<evidence type="ECO:0000256" key="2">
    <source>
        <dbReference type="ARBA" id="ARBA00022536"/>
    </source>
</evidence>
<dbReference type="Ensembl" id="ENSSPUT00000006393.1">
    <property type="protein sequence ID" value="ENSSPUP00000006010.1"/>
    <property type="gene ID" value="ENSSPUG00000004632.1"/>
</dbReference>
<dbReference type="GO" id="GO:0007165">
    <property type="term" value="P:signal transduction"/>
    <property type="evidence" value="ECO:0007669"/>
    <property type="project" value="UniProtKB-ARBA"/>
</dbReference>
<evidence type="ECO:0000313" key="6">
    <source>
        <dbReference type="Ensembl" id="ENSSPUP00000006010.1"/>
    </source>
</evidence>
<keyword evidence="7" id="KW-1185">Reference proteome</keyword>
<feature type="domain" description="EGF-like" evidence="5">
    <location>
        <begin position="53"/>
        <end position="64"/>
    </location>
</feature>